<dbReference type="SUPFAM" id="SSF116726">
    <property type="entry name" value="TrkA C-terminal domain-like"/>
    <property type="match status" value="2"/>
</dbReference>
<organism evidence="9 10">
    <name type="scientific">Candidatus Entotheonella gemina</name>
    <dbReference type="NCBI Taxonomy" id="1429439"/>
    <lineage>
        <taxon>Bacteria</taxon>
        <taxon>Pseudomonadati</taxon>
        <taxon>Nitrospinota/Tectimicrobiota group</taxon>
        <taxon>Candidatus Tectimicrobiota</taxon>
        <taxon>Candidatus Entotheonellia</taxon>
        <taxon>Candidatus Entotheonellales</taxon>
        <taxon>Candidatus Entotheonellaceae</taxon>
        <taxon>Candidatus Entotheonella</taxon>
    </lineage>
</organism>
<feature type="transmembrane region" description="Helical" evidence="7">
    <location>
        <begin position="56"/>
        <end position="80"/>
    </location>
</feature>
<comment type="caution">
    <text evidence="9">The sequence shown here is derived from an EMBL/GenBank/DDBJ whole genome shotgun (WGS) entry which is preliminary data.</text>
</comment>
<sequence>MNWDAWITLGVMGLVFSLLAGTQISPDVILCGGVTLLVTLQVLTPAEAIAGMANEGMVTVALLFIVAVGLRETGGMAMLMQPLLGHPRSLPQAQTRLMAPVVVMSAFLSNTPLVAMLLPVASDWGRRYQLSVSKLLMPLSFASILGGTCTLIGTSTNLLVSALLAKEPGMPRLALLDMAWVGLPCALIGGGFMLLSSRWLLPERRTATPVADDAKEYTIEMLVEPGGALEGQTIEQAGLRNLTGMYLMEINRDKQVLAAVSPHERLWGSDQLVFVGVVESIVDLQRMRGLIPATDQLFKLSEPRGKRRLVEAVVSSTCPLAGQTIRDGRFRTVYNAVVIAVTRNGGRLRQKIGDIVLRPGDTLLLETHSWFADKHRNSRDFYLVSRIEDSAPPRHERAWTSVGILGLMISMMLLGLMPLLNAVMLAAGLMILTKCCSAATARRSINWQVIIVIAAAFAMAQAMENTGAATAVAQTLLGLAGDNPWGALAMVYGVTMLFTNVMTNNAAAVLIFPIALETAHTLGVSPVPFMMALMMAASCGFATPIAYQTNLMVYGPGGYRFSDYLRFGGPLSLLLWGLTVALTPLFWPF</sequence>
<dbReference type="PANTHER" id="PTHR43652">
    <property type="entry name" value="BASIC AMINO ACID ANTIPORTER YFCC-RELATED"/>
    <property type="match status" value="1"/>
</dbReference>
<dbReference type="HOGENOM" id="CLU_005170_6_2_7"/>
<evidence type="ECO:0000256" key="5">
    <source>
        <dbReference type="ARBA" id="ARBA00022989"/>
    </source>
</evidence>
<dbReference type="InterPro" id="IPR051679">
    <property type="entry name" value="DASS-Related_Transporters"/>
</dbReference>
<feature type="transmembrane region" description="Helical" evidence="7">
    <location>
        <begin position="489"/>
        <end position="515"/>
    </location>
</feature>
<feature type="transmembrane region" description="Helical" evidence="7">
    <location>
        <begin position="444"/>
        <end position="463"/>
    </location>
</feature>
<evidence type="ECO:0000259" key="8">
    <source>
        <dbReference type="PROSITE" id="PS51202"/>
    </source>
</evidence>
<dbReference type="PANTHER" id="PTHR43652:SF2">
    <property type="entry name" value="BASIC AMINO ACID ANTIPORTER YFCC-RELATED"/>
    <property type="match status" value="1"/>
</dbReference>
<evidence type="ECO:0000256" key="6">
    <source>
        <dbReference type="ARBA" id="ARBA00023136"/>
    </source>
</evidence>
<keyword evidence="4" id="KW-0677">Repeat</keyword>
<dbReference type="Proteomes" id="UP000019140">
    <property type="component" value="Unassembled WGS sequence"/>
</dbReference>
<dbReference type="InterPro" id="IPR004680">
    <property type="entry name" value="Cit_transptr-like_dom"/>
</dbReference>
<feature type="transmembrane region" description="Helical" evidence="7">
    <location>
        <begin position="567"/>
        <end position="587"/>
    </location>
</feature>
<dbReference type="InterPro" id="IPR031312">
    <property type="entry name" value="Na/sul_symport_CS"/>
</dbReference>
<keyword evidence="6 7" id="KW-0472">Membrane</keyword>
<dbReference type="FunFam" id="3.30.70.1450:FF:000009">
    <property type="entry name" value="SLC13 family permease"/>
    <property type="match status" value="1"/>
</dbReference>
<proteinExistence type="predicted"/>
<evidence type="ECO:0000256" key="7">
    <source>
        <dbReference type="SAM" id="Phobius"/>
    </source>
</evidence>
<dbReference type="PROSITE" id="PS01271">
    <property type="entry name" value="NA_SULFATE"/>
    <property type="match status" value="1"/>
</dbReference>
<dbReference type="PATRIC" id="fig|1429439.4.peg.2704"/>
<feature type="transmembrane region" description="Helical" evidence="7">
    <location>
        <begin position="141"/>
        <end position="165"/>
    </location>
</feature>
<feature type="transmembrane region" description="Helical" evidence="7">
    <location>
        <begin position="404"/>
        <end position="432"/>
    </location>
</feature>
<dbReference type="GO" id="GO:0005886">
    <property type="term" value="C:plasma membrane"/>
    <property type="evidence" value="ECO:0007669"/>
    <property type="project" value="TreeGrafter"/>
</dbReference>
<feature type="transmembrane region" description="Helical" evidence="7">
    <location>
        <begin position="527"/>
        <end position="547"/>
    </location>
</feature>
<dbReference type="AlphaFoldDB" id="W4M8F2"/>
<comment type="subcellular location">
    <subcellularLocation>
        <location evidence="1">Membrane</location>
        <topology evidence="1">Multi-pass membrane protein</topology>
    </subcellularLocation>
</comment>
<dbReference type="Pfam" id="PF03600">
    <property type="entry name" value="CitMHS"/>
    <property type="match status" value="1"/>
</dbReference>
<keyword evidence="3 7" id="KW-0812">Transmembrane</keyword>
<dbReference type="Pfam" id="PF02080">
    <property type="entry name" value="TrkA_C"/>
    <property type="match status" value="1"/>
</dbReference>
<name>W4M8F2_9BACT</name>
<dbReference type="PROSITE" id="PS51202">
    <property type="entry name" value="RCK_C"/>
    <property type="match status" value="2"/>
</dbReference>
<feature type="transmembrane region" description="Helical" evidence="7">
    <location>
        <begin position="101"/>
        <end position="121"/>
    </location>
</feature>
<keyword evidence="10" id="KW-1185">Reference proteome</keyword>
<feature type="domain" description="RCK C-terminal" evidence="8">
    <location>
        <begin position="295"/>
        <end position="381"/>
    </location>
</feature>
<evidence type="ECO:0000256" key="1">
    <source>
        <dbReference type="ARBA" id="ARBA00004141"/>
    </source>
</evidence>
<accession>W4M8F2</accession>
<feature type="transmembrane region" description="Helical" evidence="7">
    <location>
        <begin position="6"/>
        <end position="22"/>
    </location>
</feature>
<feature type="domain" description="RCK C-terminal" evidence="8">
    <location>
        <begin position="205"/>
        <end position="290"/>
    </location>
</feature>
<keyword evidence="5 7" id="KW-1133">Transmembrane helix</keyword>
<evidence type="ECO:0000256" key="2">
    <source>
        <dbReference type="ARBA" id="ARBA00022448"/>
    </source>
</evidence>
<dbReference type="EMBL" id="AZHX01000646">
    <property type="protein sequence ID" value="ETX06644.1"/>
    <property type="molecule type" value="Genomic_DNA"/>
</dbReference>
<feature type="transmembrane region" description="Helical" evidence="7">
    <location>
        <begin position="177"/>
        <end position="201"/>
    </location>
</feature>
<keyword evidence="2" id="KW-0813">Transport</keyword>
<evidence type="ECO:0000313" key="10">
    <source>
        <dbReference type="Proteomes" id="UP000019140"/>
    </source>
</evidence>
<evidence type="ECO:0000256" key="3">
    <source>
        <dbReference type="ARBA" id="ARBA00022692"/>
    </source>
</evidence>
<reference evidence="9 10" key="1">
    <citation type="journal article" date="2014" name="Nature">
        <title>An environmental bacterial taxon with a large and distinct metabolic repertoire.</title>
        <authorList>
            <person name="Wilson M.C."/>
            <person name="Mori T."/>
            <person name="Ruckert C."/>
            <person name="Uria A.R."/>
            <person name="Helf M.J."/>
            <person name="Takada K."/>
            <person name="Gernert C."/>
            <person name="Steffens U.A."/>
            <person name="Heycke N."/>
            <person name="Schmitt S."/>
            <person name="Rinke C."/>
            <person name="Helfrich E.J."/>
            <person name="Brachmann A.O."/>
            <person name="Gurgui C."/>
            <person name="Wakimoto T."/>
            <person name="Kracht M."/>
            <person name="Crusemann M."/>
            <person name="Hentschel U."/>
            <person name="Abe I."/>
            <person name="Matsunaga S."/>
            <person name="Kalinowski J."/>
            <person name="Takeyama H."/>
            <person name="Piel J."/>
        </authorList>
    </citation>
    <scope>NUCLEOTIDE SEQUENCE [LARGE SCALE GENOMIC DNA]</scope>
    <source>
        <strain evidence="10">TSY2</strain>
    </source>
</reference>
<dbReference type="GO" id="GO:0008324">
    <property type="term" value="F:monoatomic cation transmembrane transporter activity"/>
    <property type="evidence" value="ECO:0007669"/>
    <property type="project" value="InterPro"/>
</dbReference>
<dbReference type="Gene3D" id="3.30.70.1450">
    <property type="entry name" value="Regulator of K+ conductance, C-terminal domain"/>
    <property type="match status" value="2"/>
</dbReference>
<dbReference type="GO" id="GO:0006813">
    <property type="term" value="P:potassium ion transport"/>
    <property type="evidence" value="ECO:0007669"/>
    <property type="project" value="InterPro"/>
</dbReference>
<dbReference type="InterPro" id="IPR036721">
    <property type="entry name" value="RCK_C_sf"/>
</dbReference>
<evidence type="ECO:0000256" key="4">
    <source>
        <dbReference type="ARBA" id="ARBA00022737"/>
    </source>
</evidence>
<evidence type="ECO:0000313" key="9">
    <source>
        <dbReference type="EMBL" id="ETX06644.1"/>
    </source>
</evidence>
<protein>
    <submittedName>
        <fullName evidence="9">Potassium transporter TrkA</fullName>
    </submittedName>
</protein>
<gene>
    <name evidence="9" type="ORF">ETSY2_15915</name>
</gene>
<dbReference type="InterPro" id="IPR006037">
    <property type="entry name" value="RCK_C"/>
</dbReference>